<proteinExistence type="predicted"/>
<dbReference type="EMBL" id="NHTK01005036">
    <property type="protein sequence ID" value="PPQ83380.1"/>
    <property type="molecule type" value="Genomic_DNA"/>
</dbReference>
<dbReference type="AlphaFoldDB" id="A0A409WXY4"/>
<evidence type="ECO:0000313" key="3">
    <source>
        <dbReference type="Proteomes" id="UP000284842"/>
    </source>
</evidence>
<gene>
    <name evidence="2" type="ORF">CVT24_001452</name>
</gene>
<reference evidence="2 3" key="1">
    <citation type="journal article" date="2018" name="Evol. Lett.">
        <title>Horizontal gene cluster transfer increased hallucinogenic mushroom diversity.</title>
        <authorList>
            <person name="Reynolds H.T."/>
            <person name="Vijayakumar V."/>
            <person name="Gluck-Thaler E."/>
            <person name="Korotkin H.B."/>
            <person name="Matheny P.B."/>
            <person name="Slot J.C."/>
        </authorList>
    </citation>
    <scope>NUCLEOTIDE SEQUENCE [LARGE SCALE GENOMIC DNA]</scope>
    <source>
        <strain evidence="2 3">2629</strain>
    </source>
</reference>
<comment type="caution">
    <text evidence="2">The sequence shown here is derived from an EMBL/GenBank/DDBJ whole genome shotgun (WGS) entry which is preliminary data.</text>
</comment>
<evidence type="ECO:0000313" key="2">
    <source>
        <dbReference type="EMBL" id="PPQ83380.1"/>
    </source>
</evidence>
<dbReference type="InParanoid" id="A0A409WXY4"/>
<protein>
    <submittedName>
        <fullName evidence="2">Uncharacterized protein</fullName>
    </submittedName>
</protein>
<name>A0A409WXY4_9AGAR</name>
<sequence length="135" mass="14795">MFESPTDGLLESIDTSVSNLVHKYHLTRQAAKDANARAVVALQTAQDAQTLSNQMPISSYQEAYLAAEKKAVIKTQNAFSTEQEHEAVVKRLKAILQQPTTPAPQSPAENVPLGVEDESEDDPTIIPIYGRYSVQ</sequence>
<accession>A0A409WXY4</accession>
<evidence type="ECO:0000256" key="1">
    <source>
        <dbReference type="SAM" id="MobiDB-lite"/>
    </source>
</evidence>
<organism evidence="2 3">
    <name type="scientific">Panaeolus cyanescens</name>
    <dbReference type="NCBI Taxonomy" id="181874"/>
    <lineage>
        <taxon>Eukaryota</taxon>
        <taxon>Fungi</taxon>
        <taxon>Dikarya</taxon>
        <taxon>Basidiomycota</taxon>
        <taxon>Agaricomycotina</taxon>
        <taxon>Agaricomycetes</taxon>
        <taxon>Agaricomycetidae</taxon>
        <taxon>Agaricales</taxon>
        <taxon>Agaricineae</taxon>
        <taxon>Galeropsidaceae</taxon>
        <taxon>Panaeolus</taxon>
    </lineage>
</organism>
<keyword evidence="3" id="KW-1185">Reference proteome</keyword>
<feature type="region of interest" description="Disordered" evidence="1">
    <location>
        <begin position="96"/>
        <end position="135"/>
    </location>
</feature>
<dbReference type="Proteomes" id="UP000284842">
    <property type="component" value="Unassembled WGS sequence"/>
</dbReference>